<sequence length="87" mass="9511">MGVAGMVQIKTGAVTHSRHFSKVWLITGDRLRGKSTCDHGSRDWSNAATSQGIPGATRNWKRQEPSPGDFSRSNALPTMISGFWPPE</sequence>
<feature type="compositionally biased region" description="Polar residues" evidence="1">
    <location>
        <begin position="43"/>
        <end position="52"/>
    </location>
</feature>
<evidence type="ECO:0000313" key="2">
    <source>
        <dbReference type="EMBL" id="CAD7683497.1"/>
    </source>
</evidence>
<comment type="caution">
    <text evidence="2">The sequence shown here is derived from an EMBL/GenBank/DDBJ whole genome shotgun (WGS) entry which is preliminary data.</text>
</comment>
<protein>
    <submittedName>
        <fullName evidence="2">(raccoon dog) hypothetical protein</fullName>
    </submittedName>
</protein>
<reference evidence="2" key="1">
    <citation type="submission" date="2020-12" db="EMBL/GenBank/DDBJ databases">
        <authorList>
            <consortium name="Molecular Ecology Group"/>
        </authorList>
    </citation>
    <scope>NUCLEOTIDE SEQUENCE</scope>
    <source>
        <strain evidence="2">TBG_1078</strain>
    </source>
</reference>
<dbReference type="AlphaFoldDB" id="A0A811Z167"/>
<evidence type="ECO:0000313" key="3">
    <source>
        <dbReference type="Proteomes" id="UP000645828"/>
    </source>
</evidence>
<keyword evidence="3" id="KW-1185">Reference proteome</keyword>
<organism evidence="2 3">
    <name type="scientific">Nyctereutes procyonoides</name>
    <name type="common">Raccoon dog</name>
    <name type="synonym">Canis procyonoides</name>
    <dbReference type="NCBI Taxonomy" id="34880"/>
    <lineage>
        <taxon>Eukaryota</taxon>
        <taxon>Metazoa</taxon>
        <taxon>Chordata</taxon>
        <taxon>Craniata</taxon>
        <taxon>Vertebrata</taxon>
        <taxon>Euteleostomi</taxon>
        <taxon>Mammalia</taxon>
        <taxon>Eutheria</taxon>
        <taxon>Laurasiatheria</taxon>
        <taxon>Carnivora</taxon>
        <taxon>Caniformia</taxon>
        <taxon>Canidae</taxon>
        <taxon>Nyctereutes</taxon>
    </lineage>
</organism>
<dbReference type="EMBL" id="CAJHUB010000755">
    <property type="protein sequence ID" value="CAD7683497.1"/>
    <property type="molecule type" value="Genomic_DNA"/>
</dbReference>
<feature type="region of interest" description="Disordered" evidence="1">
    <location>
        <begin position="37"/>
        <end position="77"/>
    </location>
</feature>
<proteinExistence type="predicted"/>
<evidence type="ECO:0000256" key="1">
    <source>
        <dbReference type="SAM" id="MobiDB-lite"/>
    </source>
</evidence>
<gene>
    <name evidence="2" type="ORF">NYPRO_LOCUS16289</name>
</gene>
<name>A0A811Z167_NYCPR</name>
<dbReference type="Proteomes" id="UP000645828">
    <property type="component" value="Unassembled WGS sequence"/>
</dbReference>
<accession>A0A811Z167</accession>